<comment type="caution">
    <text evidence="1">The sequence shown here is derived from an EMBL/GenBank/DDBJ whole genome shotgun (WGS) entry which is preliminary data.</text>
</comment>
<evidence type="ECO:0000313" key="1">
    <source>
        <dbReference type="EMBL" id="GME84672.1"/>
    </source>
</evidence>
<gene>
    <name evidence="1" type="ORF">Amon02_000700900</name>
</gene>
<reference evidence="1" key="1">
    <citation type="submission" date="2023-04" db="EMBL/GenBank/DDBJ databases">
        <title>Ambrosiozyma monospora NBRC 10751.</title>
        <authorList>
            <person name="Ichikawa N."/>
            <person name="Sato H."/>
            <person name="Tonouchi N."/>
        </authorList>
    </citation>
    <scope>NUCLEOTIDE SEQUENCE</scope>
    <source>
        <strain evidence="1">NBRC 10751</strain>
    </source>
</reference>
<accession>A0ACB5TAF2</accession>
<protein>
    <submittedName>
        <fullName evidence="1">Unnamed protein product</fullName>
    </submittedName>
</protein>
<dbReference type="Proteomes" id="UP001165064">
    <property type="component" value="Unassembled WGS sequence"/>
</dbReference>
<name>A0ACB5TAF2_AMBMO</name>
<dbReference type="EMBL" id="BSXS01005671">
    <property type="protein sequence ID" value="GME84672.1"/>
    <property type="molecule type" value="Genomic_DNA"/>
</dbReference>
<proteinExistence type="predicted"/>
<sequence>MNQVRKIEKLNEQELQSNTSFSASWHQDYRDTSYIFIGNLPSKLDEEDILTIFSQYGVPTAMKLMRDKKTGDSLKFAFLKYEDFKSCVLAVDNLNGYEIVPGCMLRVDHVRYKPYKYSDGYDANLKFDENVKKMLEEDFASDEEDGDGGKDKKLIKDQEDDPELEDPMAAYFKEKEKESARKSEKHRSSGKQSSDRHHSHHHRHRSSRSHRDDDKHKNSGNVTHSRKEKRSSRSKTDRDEESRSKRDREDDEYGHRESSSRFKKRTSHRGHRSSTSRR</sequence>
<keyword evidence="2" id="KW-1185">Reference proteome</keyword>
<organism evidence="1 2">
    <name type="scientific">Ambrosiozyma monospora</name>
    <name type="common">Yeast</name>
    <name type="synonym">Endomycopsis monosporus</name>
    <dbReference type="NCBI Taxonomy" id="43982"/>
    <lineage>
        <taxon>Eukaryota</taxon>
        <taxon>Fungi</taxon>
        <taxon>Dikarya</taxon>
        <taxon>Ascomycota</taxon>
        <taxon>Saccharomycotina</taxon>
        <taxon>Pichiomycetes</taxon>
        <taxon>Pichiales</taxon>
        <taxon>Pichiaceae</taxon>
        <taxon>Ambrosiozyma</taxon>
    </lineage>
</organism>
<evidence type="ECO:0000313" key="2">
    <source>
        <dbReference type="Proteomes" id="UP001165064"/>
    </source>
</evidence>